<feature type="non-terminal residue" evidence="2">
    <location>
        <position position="112"/>
    </location>
</feature>
<accession>A0A7J7F005</accession>
<name>A0A7J7F005_DICBM</name>
<dbReference type="Proteomes" id="UP000551758">
    <property type="component" value="Unassembled WGS sequence"/>
</dbReference>
<sequence length="112" mass="11876">QFDSAFRATGEAAVGRGSSSRGGTEQGNHHSTLVGQLLWRPVHPESSSIPFQGSLAGSPPTVIPLRESGLEIKEWRAASYCHLTQSLIALAYLLPLSILSVGSGSESLFPFI</sequence>
<proteinExistence type="predicted"/>
<dbReference type="AlphaFoldDB" id="A0A7J7F005"/>
<comment type="caution">
    <text evidence="2">The sequence shown here is derived from an EMBL/GenBank/DDBJ whole genome shotgun (WGS) entry which is preliminary data.</text>
</comment>
<evidence type="ECO:0000313" key="3">
    <source>
        <dbReference type="Proteomes" id="UP000551758"/>
    </source>
</evidence>
<protein>
    <submittedName>
        <fullName evidence="2">Uncharacterized protein</fullName>
    </submittedName>
</protein>
<keyword evidence="3" id="KW-1185">Reference proteome</keyword>
<evidence type="ECO:0000313" key="2">
    <source>
        <dbReference type="EMBL" id="KAF5921390.1"/>
    </source>
</evidence>
<feature type="non-terminal residue" evidence="2">
    <location>
        <position position="1"/>
    </location>
</feature>
<organism evidence="2 3">
    <name type="scientific">Diceros bicornis minor</name>
    <name type="common">South-central black rhinoceros</name>
    <dbReference type="NCBI Taxonomy" id="77932"/>
    <lineage>
        <taxon>Eukaryota</taxon>
        <taxon>Metazoa</taxon>
        <taxon>Chordata</taxon>
        <taxon>Craniata</taxon>
        <taxon>Vertebrata</taxon>
        <taxon>Euteleostomi</taxon>
        <taxon>Mammalia</taxon>
        <taxon>Eutheria</taxon>
        <taxon>Laurasiatheria</taxon>
        <taxon>Perissodactyla</taxon>
        <taxon>Rhinocerotidae</taxon>
        <taxon>Diceros</taxon>
    </lineage>
</organism>
<feature type="region of interest" description="Disordered" evidence="1">
    <location>
        <begin position="1"/>
        <end position="29"/>
    </location>
</feature>
<evidence type="ECO:0000256" key="1">
    <source>
        <dbReference type="SAM" id="MobiDB-lite"/>
    </source>
</evidence>
<gene>
    <name evidence="2" type="ORF">HPG69_019441</name>
</gene>
<dbReference type="EMBL" id="JACDTQ010001694">
    <property type="protein sequence ID" value="KAF5921390.1"/>
    <property type="molecule type" value="Genomic_DNA"/>
</dbReference>
<reference evidence="2 3" key="1">
    <citation type="journal article" date="2020" name="Mol. Biol. Evol.">
        <title>Interspecific Gene Flow and the Evolution of Specialization in Black and White Rhinoceros.</title>
        <authorList>
            <person name="Moodley Y."/>
            <person name="Westbury M.V."/>
            <person name="Russo I.M."/>
            <person name="Gopalakrishnan S."/>
            <person name="Rakotoarivelo A."/>
            <person name="Olsen R.A."/>
            <person name="Prost S."/>
            <person name="Tunstall T."/>
            <person name="Ryder O.A."/>
            <person name="Dalen L."/>
            <person name="Bruford M.W."/>
        </authorList>
    </citation>
    <scope>NUCLEOTIDE SEQUENCE [LARGE SCALE GENOMIC DNA]</scope>
    <source>
        <strain evidence="2">SBR-YM</strain>
        <tissue evidence="2">Skin</tissue>
    </source>
</reference>